<feature type="compositionally biased region" description="Gly residues" evidence="2">
    <location>
        <begin position="61"/>
        <end position="71"/>
    </location>
</feature>
<dbReference type="Proteomes" id="UP000694411">
    <property type="component" value="Chromosome 15"/>
</dbReference>
<reference evidence="3" key="2">
    <citation type="submission" date="2025-08" db="UniProtKB">
        <authorList>
            <consortium name="Ensembl"/>
        </authorList>
    </citation>
    <scope>IDENTIFICATION</scope>
</reference>
<feature type="compositionally biased region" description="Low complexity" evidence="2">
    <location>
        <begin position="72"/>
        <end position="82"/>
    </location>
</feature>
<feature type="compositionally biased region" description="Polar residues" evidence="2">
    <location>
        <begin position="815"/>
        <end position="835"/>
    </location>
</feature>
<evidence type="ECO:0000313" key="3">
    <source>
        <dbReference type="Ensembl" id="ENSTGEP00000018190.1"/>
    </source>
</evidence>
<feature type="compositionally biased region" description="Pro residues" evidence="2">
    <location>
        <begin position="1"/>
        <end position="15"/>
    </location>
</feature>
<dbReference type="GO" id="GO:0005813">
    <property type="term" value="C:centrosome"/>
    <property type="evidence" value="ECO:0007669"/>
    <property type="project" value="TreeGrafter"/>
</dbReference>
<dbReference type="GO" id="GO:0010457">
    <property type="term" value="P:centriole-centriole cohesion"/>
    <property type="evidence" value="ECO:0007669"/>
    <property type="project" value="TreeGrafter"/>
</dbReference>
<feature type="region of interest" description="Disordered" evidence="2">
    <location>
        <begin position="806"/>
        <end position="857"/>
    </location>
</feature>
<organism evidence="3 4">
    <name type="scientific">Theropithecus gelada</name>
    <name type="common">Gelada baboon</name>
    <dbReference type="NCBI Taxonomy" id="9565"/>
    <lineage>
        <taxon>Eukaryota</taxon>
        <taxon>Metazoa</taxon>
        <taxon>Chordata</taxon>
        <taxon>Craniata</taxon>
        <taxon>Vertebrata</taxon>
        <taxon>Euteleostomi</taxon>
        <taxon>Mammalia</taxon>
        <taxon>Eutheria</taxon>
        <taxon>Euarchontoglires</taxon>
        <taxon>Primates</taxon>
        <taxon>Haplorrhini</taxon>
        <taxon>Catarrhini</taxon>
        <taxon>Cercopithecidae</taxon>
        <taxon>Cercopithecinae</taxon>
        <taxon>Theropithecus</taxon>
    </lineage>
</organism>
<feature type="compositionally biased region" description="Basic and acidic residues" evidence="2">
    <location>
        <begin position="48"/>
        <end position="58"/>
    </location>
</feature>
<feature type="region of interest" description="Disordered" evidence="2">
    <location>
        <begin position="421"/>
        <end position="470"/>
    </location>
</feature>
<keyword evidence="1" id="KW-0175">Coiled coil</keyword>
<feature type="coiled-coil region" evidence="1">
    <location>
        <begin position="95"/>
        <end position="122"/>
    </location>
</feature>
<feature type="coiled-coil region" evidence="1">
    <location>
        <begin position="938"/>
        <end position="1166"/>
    </location>
</feature>
<name>A0A8D2K290_THEGE</name>
<evidence type="ECO:0000256" key="2">
    <source>
        <dbReference type="SAM" id="MobiDB-lite"/>
    </source>
</evidence>
<proteinExistence type="predicted"/>
<feature type="region of interest" description="Disordered" evidence="2">
    <location>
        <begin position="737"/>
        <end position="756"/>
    </location>
</feature>
<feature type="coiled-coil region" evidence="1">
    <location>
        <begin position="556"/>
        <end position="590"/>
    </location>
</feature>
<reference evidence="3" key="1">
    <citation type="submission" date="2018-05" db="EMBL/GenBank/DDBJ databases">
        <title>Whole genome of Theropithecus gelada.</title>
        <authorList>
            <person name="Chiou K.L."/>
            <person name="Snyder-Mackler N."/>
        </authorList>
    </citation>
    <scope>NUCLEOTIDE SEQUENCE [LARGE SCALE GENOMIC DNA]</scope>
</reference>
<feature type="coiled-coil region" evidence="1">
    <location>
        <begin position="628"/>
        <end position="725"/>
    </location>
</feature>
<feature type="compositionally biased region" description="Basic and acidic residues" evidence="2">
    <location>
        <begin position="737"/>
        <end position="748"/>
    </location>
</feature>
<keyword evidence="4" id="KW-1185">Reference proteome</keyword>
<evidence type="ECO:0000256" key="1">
    <source>
        <dbReference type="SAM" id="Coils"/>
    </source>
</evidence>
<dbReference type="GO" id="GO:0005814">
    <property type="term" value="C:centriole"/>
    <property type="evidence" value="ECO:0007669"/>
    <property type="project" value="TreeGrafter"/>
</dbReference>
<reference evidence="3" key="3">
    <citation type="submission" date="2025-09" db="UniProtKB">
        <authorList>
            <consortium name="Ensembl"/>
        </authorList>
    </citation>
    <scope>IDENTIFICATION</scope>
</reference>
<evidence type="ECO:0000313" key="4">
    <source>
        <dbReference type="Proteomes" id="UP000694411"/>
    </source>
</evidence>
<feature type="coiled-coil region" evidence="1">
    <location>
        <begin position="173"/>
        <end position="302"/>
    </location>
</feature>
<sequence>MAARPPPSPYPPPPARQLGPRSPRVGRGAEVHAVRSEASGFAGAAREVVADKSDKIWLGEEGSGGRRGPGGAAPAPAPLLSAPMGSRRLEGISVEEAMVTRTQLLEEELSSLKEELALCQADKEFVWSLWKRLQVTNPDLTQVVSLVVEREKQKSEGKDRKVLEILQVKDAKIQEFEQRESVLKQEINDLVKRKIAVDEENAFLRKEFSELEKKFKDKSQEIKDTKECVQNKEEQNRLIIKNLEEENNKLSTRCTDLLNDLEKLRKQEAHWRKEKYSTDAKIKAFEDNLIEARKEVEVSQSKYNALSLQLSNKQTELIQKDMDITLVRKELQELQNLYKQNSTHTAQQAELIQQLQVLNMDTQKVLRNQEDVHTAESISYQKLYNELHICFETTKSNEAMLRQSVVNLQDQLLQKEQENAKLKEKLQESQGAPHPLSQESDPDYSAQEPPVKRSRSLSPKSSFTDSEELRKLRKAERKIENLEKALQLKSQENDELRDAHEKRKERLQMLQTNYRAVKEQLKQWEEGGGMTEIGKIRRADPQQLRQEDCDAVWNELAYFKRENQELMIQKMNLEEELDELKVHISIDKEAIQELNRCVAERREEQLFRSGEDDEVKRSTPEKNGKEMLEQTLQKVIELENRLKSFEKRSRKLKEGNKKLMKENDFLKSLLKQQQEDTETREKELEQVIKGSKDVEKENTKLQVKISELEREVTFLKRQVAEANALRNENEELINPMEKSHQSADKAKSETATTKVRSGRYDCKTTMTKVKFKAAKKNCSVGRHHTVLNHSIKVMSNVFENLSKDGWEDVSESSDSEAQTSQTLGTIIVETSQKISPTEDGKDQKESDPTEDSQTKGKEIVQTYLNIDGKTPTDYFHDKNAKKPTFQKKNYKMQKSSHTAVPTRVNREKYKNITAQKSSSNVILLRERIISLQQQNSVLQNAKKTAELSVKEYKEVNEKLLHQQQVSDQRFQTSRQTIKKLNLDLAGLRKEKEDLLKKLESSSEITSLAEEVSQVTFPRIQVTSLGPSRSMDLEMKQLQCKLKNATNELTKQSSNVKSLKFELLAKEEHIKEMHEKMSRMERDITMKRHLIEDLKFRQKVNLESNESFSEMLQNLDKKVKTLTEECSNKKISIDSLKQRLNVAVKEKSQYEQMYQKSKEELEKKDLKLTLLVSRISETESAMADIETAASKQLQGLALQSEQVLEGAQKTLLLANEKVEEFTKFVKALAKELQNDVHVVRRQIRELKKMKKNRDACKTSTHKAQTLAASILNISRSDLEEILDTEDEVEIEKTKIDAENDKEWMLYIQKLLEGQLPFASYLLEAVLEKINEKKKLVEGYFTIMKDIR</sequence>
<feature type="region of interest" description="Disordered" evidence="2">
    <location>
        <begin position="1"/>
        <end position="82"/>
    </location>
</feature>
<dbReference type="Ensembl" id="ENSTGET00000021696.1">
    <property type="protein sequence ID" value="ENSTGEP00000018190.1"/>
    <property type="gene ID" value="ENSTGEG00000014690.1"/>
</dbReference>
<dbReference type="PANTHER" id="PTHR18957:SF0">
    <property type="entry name" value="CENTLEIN"/>
    <property type="match status" value="1"/>
</dbReference>
<protein>
    <submittedName>
        <fullName evidence="3">Centlein</fullName>
    </submittedName>
</protein>
<accession>A0A8D2K290</accession>
<dbReference type="InterPro" id="IPR038810">
    <property type="entry name" value="CNTLN"/>
</dbReference>
<feature type="compositionally biased region" description="Basic and acidic residues" evidence="2">
    <location>
        <begin position="836"/>
        <end position="857"/>
    </location>
</feature>
<dbReference type="PANTHER" id="PTHR18957">
    <property type="entry name" value="CENTLEIN"/>
    <property type="match status" value="1"/>
</dbReference>